<evidence type="ECO:0000256" key="4">
    <source>
        <dbReference type="ARBA" id="ARBA00007274"/>
    </source>
</evidence>
<keyword evidence="7" id="KW-0028">Amino-acid biosynthesis</keyword>
<sequence>MYSYNHLHTHFLGSSLLSHPSSFPPYPHKNLINSPKKQEKRLLLCIQDSRTQLLECNNNNNNNPKFFRPNCQDQFSCVPISKILTKPISEENIDQDQEKDQDLWLTMKEEAQSDVNREPILSDYYFSLILSHNAIDTALANNLSMKLSDLSLPSGTLYDLFMSVLEGDQEIIGAVKDDLRAVKERDPACISYVQCFLKFKGFLACQAHRIAHKLWSQDRKVLAITIQNRVSEVFSADIHPGAKMGRGILLDHATGVVIGETAVIGNNVSILHNVTLGGTGKVSGDRHPKIGDGVLIGAATCILGNVRIGEGAKIGAGSVVLRDVPARTTAVGNPAKLIGGKENPVKLDKIPGLTMDHTSDISEWSDYLCLKDMRWVWGGKKRGLDYFWDIYAELHIFDLIYFLSYAIVRFPFVREQKTSNRVASDLDNEQNKRPSMDLTFQILFTFLFTLLIIKLLRRPKIGRPVPNLPPGPRKLPLIGNILDVAGPHPHRILGDLARKYGPLMHLQLGENSTIVASSAETAKEVMKTHDVNFANRPFLLAADVIAYKSTNIMFSPYGAYWRQLRRICNTELLSAKHVQSLRPIREQEVSGLVTAVCARSGSPFNLSERIYALTYGITARSMFGKKVKHQEALISLIDEAIVLSGGFSLTDLYPSSKAIAYLSGFRPKLEKIHRRIDEVLDDIIEEHRAREVGDVDGNHLLVDALLKVQEQDDLEVPLTMDNLKAIILDVLSAGSDTSSTVIEWAMSELLKNPSIMERVQTEIRQVFSTKTTVDETGIESLNFLKAVIKETLRLHPPAPLMLPMENSERCEINGYEIPVKTKVVVNAWVIGRDPNHWTDPERFQPERFLDSSIDFRGLNFEYIPFGAGRRICPGISFGLANLELPLASLLYHFDWKPAGGSGKPEDLDMTEAFGATVKRKNGLNLIATVRCPPA</sequence>
<evidence type="ECO:0000256" key="9">
    <source>
        <dbReference type="ARBA" id="ARBA00022679"/>
    </source>
</evidence>
<dbReference type="InterPro" id="IPR053376">
    <property type="entry name" value="Serine_acetyltransferase"/>
</dbReference>
<dbReference type="Proteomes" id="UP001172457">
    <property type="component" value="Chromosome 2"/>
</dbReference>
<evidence type="ECO:0000256" key="11">
    <source>
        <dbReference type="ARBA" id="ARBA00022723"/>
    </source>
</evidence>
<dbReference type="SUPFAM" id="SSF48264">
    <property type="entry name" value="Cytochrome P450"/>
    <property type="match status" value="1"/>
</dbReference>
<evidence type="ECO:0000259" key="19">
    <source>
        <dbReference type="SMART" id="SM00971"/>
    </source>
</evidence>
<dbReference type="NCBIfam" id="NF041874">
    <property type="entry name" value="EPS_EpsC"/>
    <property type="match status" value="1"/>
</dbReference>
<keyword evidence="15" id="KW-0503">Monooxygenase</keyword>
<gene>
    <name evidence="20" type="ORF">OSB04_008469</name>
</gene>
<comment type="pathway">
    <text evidence="3">Amino-acid biosynthesis; L-cysteine biosynthesis; L-cysteine from L-serine: step 1/2.</text>
</comment>
<dbReference type="FunFam" id="1.10.630.10:FF:000043">
    <property type="entry name" value="Cytochrome P450 99A2"/>
    <property type="match status" value="1"/>
</dbReference>
<feature type="binding site" description="axial binding residue" evidence="18">
    <location>
        <position position="872"/>
    </location>
    <ligand>
        <name>heme</name>
        <dbReference type="ChEBI" id="CHEBI:30413"/>
    </ligand>
    <ligandPart>
        <name>Fe</name>
        <dbReference type="ChEBI" id="CHEBI:18248"/>
    </ligandPart>
</feature>
<keyword evidence="17" id="KW-0012">Acyltransferase</keyword>
<feature type="domain" description="Serine acetyltransferase N-terminal" evidence="19">
    <location>
        <begin position="103"/>
        <end position="207"/>
    </location>
</feature>
<dbReference type="InterPro" id="IPR018357">
    <property type="entry name" value="Hexapep_transf_CS"/>
</dbReference>
<evidence type="ECO:0000256" key="14">
    <source>
        <dbReference type="ARBA" id="ARBA00023004"/>
    </source>
</evidence>
<keyword evidence="12" id="KW-1133">Transmembrane helix</keyword>
<dbReference type="Pfam" id="PF00067">
    <property type="entry name" value="p450"/>
    <property type="match status" value="1"/>
</dbReference>
<dbReference type="GO" id="GO:0006535">
    <property type="term" value="P:cysteine biosynthetic process from serine"/>
    <property type="evidence" value="ECO:0007669"/>
    <property type="project" value="InterPro"/>
</dbReference>
<comment type="subcellular location">
    <subcellularLocation>
        <location evidence="2">Membrane</location>
        <topology evidence="2">Single-pass membrane protein</topology>
    </subcellularLocation>
</comment>
<dbReference type="GO" id="GO:0051762">
    <property type="term" value="P:sesquiterpene biosynthetic process"/>
    <property type="evidence" value="ECO:0007669"/>
    <property type="project" value="UniProtKB-ARBA"/>
</dbReference>
<dbReference type="GO" id="GO:0009001">
    <property type="term" value="F:serine O-acetyltransferase activity"/>
    <property type="evidence" value="ECO:0007669"/>
    <property type="project" value="UniProtKB-EC"/>
</dbReference>
<dbReference type="InterPro" id="IPR017972">
    <property type="entry name" value="Cyt_P450_CS"/>
</dbReference>
<keyword evidence="11 18" id="KW-0479">Metal-binding</keyword>
<dbReference type="EMBL" id="JARYMX010000002">
    <property type="protein sequence ID" value="KAJ9563309.1"/>
    <property type="molecule type" value="Genomic_DNA"/>
</dbReference>
<evidence type="ECO:0000313" key="20">
    <source>
        <dbReference type="EMBL" id="KAJ9563309.1"/>
    </source>
</evidence>
<dbReference type="GO" id="GO:0004497">
    <property type="term" value="F:monooxygenase activity"/>
    <property type="evidence" value="ECO:0007669"/>
    <property type="project" value="UniProtKB-KW"/>
</dbReference>
<dbReference type="InterPro" id="IPR036396">
    <property type="entry name" value="Cyt_P450_sf"/>
</dbReference>
<dbReference type="CDD" id="cd11072">
    <property type="entry name" value="CYP71-like"/>
    <property type="match status" value="1"/>
</dbReference>
<dbReference type="InterPro" id="IPR052306">
    <property type="entry name" value="CYP450_71D"/>
</dbReference>
<keyword evidence="13" id="KW-0560">Oxidoreductase</keyword>
<evidence type="ECO:0000256" key="12">
    <source>
        <dbReference type="ARBA" id="ARBA00022989"/>
    </source>
</evidence>
<evidence type="ECO:0000256" key="15">
    <source>
        <dbReference type="ARBA" id="ARBA00023033"/>
    </source>
</evidence>
<evidence type="ECO:0000256" key="1">
    <source>
        <dbReference type="ARBA" id="ARBA00001971"/>
    </source>
</evidence>
<evidence type="ECO:0000256" key="2">
    <source>
        <dbReference type="ARBA" id="ARBA00004167"/>
    </source>
</evidence>
<evidence type="ECO:0000256" key="16">
    <source>
        <dbReference type="ARBA" id="ARBA00023136"/>
    </source>
</evidence>
<dbReference type="InterPro" id="IPR001451">
    <property type="entry name" value="Hexapep"/>
</dbReference>
<evidence type="ECO:0000256" key="6">
    <source>
        <dbReference type="ARBA" id="ARBA00013266"/>
    </source>
</evidence>
<dbReference type="PROSITE" id="PS00086">
    <property type="entry name" value="CYTOCHROME_P450"/>
    <property type="match status" value="1"/>
</dbReference>
<dbReference type="Gene3D" id="2.160.10.10">
    <property type="entry name" value="Hexapeptide repeat proteins"/>
    <property type="match status" value="1"/>
</dbReference>
<keyword evidence="10" id="KW-0812">Transmembrane</keyword>
<dbReference type="CDD" id="cd03354">
    <property type="entry name" value="LbH_SAT"/>
    <property type="match status" value="1"/>
</dbReference>
<dbReference type="EC" id="2.3.1.30" evidence="6"/>
<dbReference type="PRINTS" id="PR00385">
    <property type="entry name" value="P450"/>
</dbReference>
<dbReference type="GO" id="GO:0005506">
    <property type="term" value="F:iron ion binding"/>
    <property type="evidence" value="ECO:0007669"/>
    <property type="project" value="InterPro"/>
</dbReference>
<evidence type="ECO:0000256" key="8">
    <source>
        <dbReference type="ARBA" id="ARBA00022617"/>
    </source>
</evidence>
<dbReference type="PANTHER" id="PTHR47953">
    <property type="entry name" value="OS08G0105600 PROTEIN"/>
    <property type="match status" value="1"/>
</dbReference>
<accession>A0AA38TLX0</accession>
<organism evidence="20 21">
    <name type="scientific">Centaurea solstitialis</name>
    <name type="common">yellow star-thistle</name>
    <dbReference type="NCBI Taxonomy" id="347529"/>
    <lineage>
        <taxon>Eukaryota</taxon>
        <taxon>Viridiplantae</taxon>
        <taxon>Streptophyta</taxon>
        <taxon>Embryophyta</taxon>
        <taxon>Tracheophyta</taxon>
        <taxon>Spermatophyta</taxon>
        <taxon>Magnoliopsida</taxon>
        <taxon>eudicotyledons</taxon>
        <taxon>Gunneridae</taxon>
        <taxon>Pentapetalae</taxon>
        <taxon>asterids</taxon>
        <taxon>campanulids</taxon>
        <taxon>Asterales</taxon>
        <taxon>Asteraceae</taxon>
        <taxon>Carduoideae</taxon>
        <taxon>Cardueae</taxon>
        <taxon>Centaureinae</taxon>
        <taxon>Centaurea</taxon>
    </lineage>
</organism>
<dbReference type="GO" id="GO:0005737">
    <property type="term" value="C:cytoplasm"/>
    <property type="evidence" value="ECO:0007669"/>
    <property type="project" value="InterPro"/>
</dbReference>
<keyword evidence="8 18" id="KW-0349">Heme</keyword>
<dbReference type="Pfam" id="PF00132">
    <property type="entry name" value="Hexapep"/>
    <property type="match status" value="1"/>
</dbReference>
<keyword evidence="9" id="KW-0808">Transferase</keyword>
<reference evidence="20" key="1">
    <citation type="submission" date="2023-03" db="EMBL/GenBank/DDBJ databases">
        <title>Chromosome-scale reference genome and RAD-based genetic map of yellow starthistle (Centaurea solstitialis) reveal putative structural variation and QTLs associated with invader traits.</title>
        <authorList>
            <person name="Reatini B."/>
            <person name="Cang F.A."/>
            <person name="Jiang Q."/>
            <person name="Mckibben M.T.W."/>
            <person name="Barker M.S."/>
            <person name="Rieseberg L.H."/>
            <person name="Dlugosch K.M."/>
        </authorList>
    </citation>
    <scope>NUCLEOTIDE SEQUENCE</scope>
    <source>
        <strain evidence="20">CAN-66</strain>
        <tissue evidence="20">Leaf</tissue>
    </source>
</reference>
<dbReference type="GO" id="GO:0020037">
    <property type="term" value="F:heme binding"/>
    <property type="evidence" value="ECO:0007669"/>
    <property type="project" value="InterPro"/>
</dbReference>
<keyword evidence="14 18" id="KW-0408">Iron</keyword>
<evidence type="ECO:0000313" key="21">
    <source>
        <dbReference type="Proteomes" id="UP001172457"/>
    </source>
</evidence>
<keyword evidence="16" id="KW-0472">Membrane</keyword>
<dbReference type="InterPro" id="IPR001128">
    <property type="entry name" value="Cyt_P450"/>
</dbReference>
<comment type="similarity">
    <text evidence="5">Belongs to the cytochrome P450 family.</text>
</comment>
<dbReference type="Gene3D" id="1.10.3130.10">
    <property type="entry name" value="serine acetyltransferase, domain 1"/>
    <property type="match status" value="1"/>
</dbReference>
<dbReference type="InterPro" id="IPR011004">
    <property type="entry name" value="Trimer_LpxA-like_sf"/>
</dbReference>
<evidence type="ECO:0000256" key="17">
    <source>
        <dbReference type="ARBA" id="ARBA00023315"/>
    </source>
</evidence>
<evidence type="ECO:0000256" key="7">
    <source>
        <dbReference type="ARBA" id="ARBA00022605"/>
    </source>
</evidence>
<dbReference type="GO" id="GO:0016020">
    <property type="term" value="C:membrane"/>
    <property type="evidence" value="ECO:0007669"/>
    <property type="project" value="UniProtKB-SubCell"/>
</dbReference>
<evidence type="ECO:0000256" key="18">
    <source>
        <dbReference type="PIRSR" id="PIRSR602401-1"/>
    </source>
</evidence>
<name>A0AA38TLX0_9ASTR</name>
<protein>
    <recommendedName>
        <fullName evidence="6">serine O-acetyltransferase</fullName>
        <ecNumber evidence="6">2.3.1.30</ecNumber>
    </recommendedName>
</protein>
<dbReference type="FunFam" id="2.160.10.10:FF:000002">
    <property type="entry name" value="Serine acetyltransferase"/>
    <property type="match status" value="1"/>
</dbReference>
<evidence type="ECO:0000256" key="13">
    <source>
        <dbReference type="ARBA" id="ARBA00023002"/>
    </source>
</evidence>
<dbReference type="InterPro" id="IPR045304">
    <property type="entry name" value="LbH_SAT"/>
</dbReference>
<dbReference type="Pfam" id="PF06426">
    <property type="entry name" value="SATase_N"/>
    <property type="match status" value="1"/>
</dbReference>
<comment type="caution">
    <text evidence="20">The sequence shown here is derived from an EMBL/GenBank/DDBJ whole genome shotgun (WGS) entry which is preliminary data.</text>
</comment>
<dbReference type="InterPro" id="IPR042122">
    <property type="entry name" value="Ser_AcTrfase_N_sf"/>
</dbReference>
<dbReference type="PRINTS" id="PR00463">
    <property type="entry name" value="EP450I"/>
</dbReference>
<evidence type="ECO:0000256" key="5">
    <source>
        <dbReference type="ARBA" id="ARBA00010617"/>
    </source>
</evidence>
<dbReference type="NCBIfam" id="TIGR01172">
    <property type="entry name" value="cysE"/>
    <property type="match status" value="1"/>
</dbReference>
<dbReference type="GO" id="GO:0016705">
    <property type="term" value="F:oxidoreductase activity, acting on paired donors, with incorporation or reduction of molecular oxygen"/>
    <property type="evidence" value="ECO:0007669"/>
    <property type="project" value="InterPro"/>
</dbReference>
<keyword evidence="21" id="KW-1185">Reference proteome</keyword>
<dbReference type="Gene3D" id="1.10.630.10">
    <property type="entry name" value="Cytochrome P450"/>
    <property type="match status" value="1"/>
</dbReference>
<dbReference type="SUPFAM" id="SSF51161">
    <property type="entry name" value="Trimeric LpxA-like enzymes"/>
    <property type="match status" value="1"/>
</dbReference>
<dbReference type="PANTHER" id="PTHR47953:SF19">
    <property type="entry name" value="OS06G0641600 PROTEIN"/>
    <property type="match status" value="1"/>
</dbReference>
<dbReference type="InterPro" id="IPR002401">
    <property type="entry name" value="Cyt_P450_E_grp-I"/>
</dbReference>
<comment type="cofactor">
    <cofactor evidence="1 18">
        <name>heme</name>
        <dbReference type="ChEBI" id="CHEBI:30413"/>
    </cofactor>
</comment>
<evidence type="ECO:0000256" key="10">
    <source>
        <dbReference type="ARBA" id="ARBA00022692"/>
    </source>
</evidence>
<evidence type="ECO:0000256" key="3">
    <source>
        <dbReference type="ARBA" id="ARBA00004876"/>
    </source>
</evidence>
<comment type="similarity">
    <text evidence="4">Belongs to the transferase hexapeptide repeat family.</text>
</comment>
<proteinExistence type="inferred from homology"/>
<dbReference type="InterPro" id="IPR005881">
    <property type="entry name" value="Ser_O-AcTrfase"/>
</dbReference>
<dbReference type="InterPro" id="IPR010493">
    <property type="entry name" value="Ser_AcTrfase_N"/>
</dbReference>
<dbReference type="PROSITE" id="PS00101">
    <property type="entry name" value="HEXAPEP_TRANSFERASES"/>
    <property type="match status" value="1"/>
</dbReference>
<dbReference type="SMART" id="SM00971">
    <property type="entry name" value="SATase_N"/>
    <property type="match status" value="1"/>
</dbReference>
<dbReference type="AlphaFoldDB" id="A0AA38TLX0"/>